<dbReference type="PANTHER" id="PTHR38030:SF2">
    <property type="entry name" value="PROTOPORPHYRINOGEN IX DEHYDROGENASE [QUINONE]"/>
    <property type="match status" value="1"/>
</dbReference>
<dbReference type="InterPro" id="IPR029039">
    <property type="entry name" value="Flavoprotein-like_sf"/>
</dbReference>
<dbReference type="AlphaFoldDB" id="A0A644WRP4"/>
<evidence type="ECO:0000313" key="2">
    <source>
        <dbReference type="EMBL" id="MPM06510.1"/>
    </source>
</evidence>
<sequence length="181" mass="20567">MNRTAVVYQSKYGSTEKYAKWIAETLACDLFDREVVTADELRSYDTIIYGGGLYAGGVSGIDLITKNFRCFSGKNIVLFTCGLADTSNPINTDHIKLSLRKHFTHEIEEQIKAFHLRGAIDYSKLSFMHKSMMSMLHKTLTKKDPDMLSDEDREMLETYGKKVDFTDRLSIAPLISYVQAL</sequence>
<dbReference type="Gene3D" id="3.40.50.360">
    <property type="match status" value="1"/>
</dbReference>
<protein>
    <recommendedName>
        <fullName evidence="1">Flavodoxin-like domain-containing protein</fullName>
    </recommendedName>
</protein>
<organism evidence="2">
    <name type="scientific">bioreactor metagenome</name>
    <dbReference type="NCBI Taxonomy" id="1076179"/>
    <lineage>
        <taxon>unclassified sequences</taxon>
        <taxon>metagenomes</taxon>
        <taxon>ecological metagenomes</taxon>
    </lineage>
</organism>
<feature type="domain" description="Flavodoxin-like" evidence="1">
    <location>
        <begin position="4"/>
        <end position="164"/>
    </location>
</feature>
<dbReference type="InterPro" id="IPR001226">
    <property type="entry name" value="Flavodoxin_CS"/>
</dbReference>
<dbReference type="Pfam" id="PF12724">
    <property type="entry name" value="Flavodoxin_5"/>
    <property type="match status" value="1"/>
</dbReference>
<dbReference type="GO" id="GO:0070819">
    <property type="term" value="F:menaquinone-dependent protoporphyrinogen oxidase activity"/>
    <property type="evidence" value="ECO:0007669"/>
    <property type="project" value="TreeGrafter"/>
</dbReference>
<dbReference type="PROSITE" id="PS00201">
    <property type="entry name" value="FLAVODOXIN"/>
    <property type="match status" value="1"/>
</dbReference>
<dbReference type="GO" id="GO:0006783">
    <property type="term" value="P:heme biosynthetic process"/>
    <property type="evidence" value="ECO:0007669"/>
    <property type="project" value="TreeGrafter"/>
</dbReference>
<dbReference type="GO" id="GO:0009055">
    <property type="term" value="F:electron transfer activity"/>
    <property type="evidence" value="ECO:0007669"/>
    <property type="project" value="InterPro"/>
</dbReference>
<dbReference type="EMBL" id="VSSQ01001236">
    <property type="protein sequence ID" value="MPM06510.1"/>
    <property type="molecule type" value="Genomic_DNA"/>
</dbReference>
<dbReference type="InterPro" id="IPR052200">
    <property type="entry name" value="Protoporphyrinogen_IX_DH"/>
</dbReference>
<reference evidence="2" key="1">
    <citation type="submission" date="2019-08" db="EMBL/GenBank/DDBJ databases">
        <authorList>
            <person name="Kucharzyk K."/>
            <person name="Murdoch R.W."/>
            <person name="Higgins S."/>
            <person name="Loffler F."/>
        </authorList>
    </citation>
    <scope>NUCLEOTIDE SEQUENCE</scope>
</reference>
<gene>
    <name evidence="2" type="ORF">SDC9_52811</name>
</gene>
<evidence type="ECO:0000259" key="1">
    <source>
        <dbReference type="PROSITE" id="PS50902"/>
    </source>
</evidence>
<name>A0A644WRP4_9ZZZZ</name>
<dbReference type="InterPro" id="IPR026816">
    <property type="entry name" value="Flavodoxin_dom"/>
</dbReference>
<proteinExistence type="predicted"/>
<dbReference type="InterPro" id="IPR008254">
    <property type="entry name" value="Flavodoxin/NO_synth"/>
</dbReference>
<accession>A0A644WRP4</accession>
<comment type="caution">
    <text evidence="2">The sequence shown here is derived from an EMBL/GenBank/DDBJ whole genome shotgun (WGS) entry which is preliminary data.</text>
</comment>
<dbReference type="GO" id="GO:0010181">
    <property type="term" value="F:FMN binding"/>
    <property type="evidence" value="ECO:0007669"/>
    <property type="project" value="InterPro"/>
</dbReference>
<dbReference type="PANTHER" id="PTHR38030">
    <property type="entry name" value="PROTOPORPHYRINOGEN IX DEHYDROGENASE [MENAQUINONE]"/>
    <property type="match status" value="1"/>
</dbReference>
<dbReference type="PROSITE" id="PS50902">
    <property type="entry name" value="FLAVODOXIN_LIKE"/>
    <property type="match status" value="1"/>
</dbReference>
<dbReference type="SUPFAM" id="SSF52218">
    <property type="entry name" value="Flavoproteins"/>
    <property type="match status" value="1"/>
</dbReference>